<proteinExistence type="predicted"/>
<evidence type="ECO:0000256" key="1">
    <source>
        <dbReference type="SAM" id="Phobius"/>
    </source>
</evidence>
<evidence type="ECO:0000313" key="2">
    <source>
        <dbReference type="EMBL" id="EEJ71790.1"/>
    </source>
</evidence>
<organism evidence="2 3">
    <name type="scientific">Lactobacillus ultunensis DSM 16047</name>
    <dbReference type="NCBI Taxonomy" id="525365"/>
    <lineage>
        <taxon>Bacteria</taxon>
        <taxon>Bacillati</taxon>
        <taxon>Bacillota</taxon>
        <taxon>Bacilli</taxon>
        <taxon>Lactobacillales</taxon>
        <taxon>Lactobacillaceae</taxon>
        <taxon>Lactobacillus</taxon>
    </lineage>
</organism>
<name>C2EP07_9LACO</name>
<dbReference type="Pfam" id="PF11683">
    <property type="entry name" value="DUF3278"/>
    <property type="match status" value="1"/>
</dbReference>
<evidence type="ECO:0008006" key="4">
    <source>
        <dbReference type="Google" id="ProtNLM"/>
    </source>
</evidence>
<evidence type="ECO:0000313" key="3">
    <source>
        <dbReference type="Proteomes" id="UP000005583"/>
    </source>
</evidence>
<dbReference type="HOGENOM" id="CLU_098996_1_0_9"/>
<keyword evidence="1" id="KW-1133">Transmembrane helix</keyword>
<comment type="caution">
    <text evidence="2">The sequence shown here is derived from an EMBL/GenBank/DDBJ whole genome shotgun (WGS) entry which is preliminary data.</text>
</comment>
<dbReference type="STRING" id="525365.HMPREF0548_1403"/>
<dbReference type="EMBL" id="ACGU01000064">
    <property type="protein sequence ID" value="EEJ71790.1"/>
    <property type="molecule type" value="Genomic_DNA"/>
</dbReference>
<keyword evidence="3" id="KW-1185">Reference proteome</keyword>
<keyword evidence="1" id="KW-0472">Membrane</keyword>
<dbReference type="Proteomes" id="UP000005583">
    <property type="component" value="Unassembled WGS sequence"/>
</dbReference>
<dbReference type="AlphaFoldDB" id="C2EP07"/>
<keyword evidence="1" id="KW-0812">Transmembrane</keyword>
<feature type="transmembrane region" description="Helical" evidence="1">
    <location>
        <begin position="146"/>
        <end position="166"/>
    </location>
</feature>
<feature type="transmembrane region" description="Helical" evidence="1">
    <location>
        <begin position="63"/>
        <end position="88"/>
    </location>
</feature>
<dbReference type="RefSeq" id="WP_007125898.1">
    <property type="nucleotide sequence ID" value="NZ_AZFO01000065.1"/>
</dbReference>
<accession>C2EP07</accession>
<gene>
    <name evidence="2" type="ORF">HMPREF0548_1403</name>
</gene>
<dbReference type="PATRIC" id="fig|525365.8.peg.1963"/>
<reference evidence="2 3" key="1">
    <citation type="submission" date="2009-01" db="EMBL/GenBank/DDBJ databases">
        <authorList>
            <person name="Qin X."/>
            <person name="Bachman B."/>
            <person name="Battles P."/>
            <person name="Bell A."/>
            <person name="Bess C."/>
            <person name="Bickham C."/>
            <person name="Chaboub L."/>
            <person name="Chen D."/>
            <person name="Coyle M."/>
            <person name="Deiros D.R."/>
            <person name="Dinh H."/>
            <person name="Forbes L."/>
            <person name="Fowler G."/>
            <person name="Francisco L."/>
            <person name="Fu Q."/>
            <person name="Gubbala S."/>
            <person name="Hale W."/>
            <person name="Han Y."/>
            <person name="Hemphill L."/>
            <person name="Highlander S.K."/>
            <person name="Hirani K."/>
            <person name="Hogues M."/>
            <person name="Jackson L."/>
            <person name="Jakkamsetti A."/>
            <person name="Javaid M."/>
            <person name="Jiang H."/>
            <person name="Korchina V."/>
            <person name="Kovar C."/>
            <person name="Lara F."/>
            <person name="Lee S."/>
            <person name="Mata R."/>
            <person name="Mathew T."/>
            <person name="Moen C."/>
            <person name="Morales K."/>
            <person name="Munidasa M."/>
            <person name="Nazareth L."/>
            <person name="Ngo R."/>
            <person name="Nguyen L."/>
            <person name="Okwuonu G."/>
            <person name="Ongeri F."/>
            <person name="Patil S."/>
            <person name="Petrosino J."/>
            <person name="Pham C."/>
            <person name="Pham P."/>
            <person name="Pu L.-L."/>
            <person name="Puazo M."/>
            <person name="Raj R."/>
            <person name="Reid J."/>
            <person name="Rouhana J."/>
            <person name="Saada N."/>
            <person name="Shang Y."/>
            <person name="Simmons D."/>
            <person name="Thornton R."/>
            <person name="Warren J."/>
            <person name="Weissenberger G."/>
            <person name="Zhang J."/>
            <person name="Zhang L."/>
            <person name="Zhou C."/>
            <person name="Zhu D."/>
            <person name="Muzny D."/>
            <person name="Worley K."/>
            <person name="Gibbs R."/>
        </authorList>
    </citation>
    <scope>NUCLEOTIDE SEQUENCE [LARGE SCALE GENOMIC DNA]</scope>
    <source>
        <strain evidence="2 3">DSM 16047</strain>
    </source>
</reference>
<protein>
    <recommendedName>
        <fullName evidence="4">DUF3278 domain-containing protein</fullName>
    </recommendedName>
</protein>
<dbReference type="InterPro" id="IPR021697">
    <property type="entry name" value="DUF3278"/>
</dbReference>
<feature type="transmembrane region" description="Helical" evidence="1">
    <location>
        <begin position="37"/>
        <end position="57"/>
    </location>
</feature>
<dbReference type="OrthoDB" id="2142440at2"/>
<feature type="transmembrane region" description="Helical" evidence="1">
    <location>
        <begin position="109"/>
        <end position="134"/>
    </location>
</feature>
<sequence>MYRRESLWLKFVKNWFGIDGKLDERQLAEVERIGNNAYILSSIAEGMILFISCYFVFTNQITVAYSFLGLATAIILLLSGCYTSFALKRLQIFQVEITPEERPKAVRRIYLKAIVEGIICFIPCMIGAAVGSSIANHGGLVNVLAFWPQGLWISVCICVGTVLGKLHRLKVVKDEKSMN</sequence>